<dbReference type="GeneTree" id="ENSGT00390000011679"/>
<dbReference type="Pfam" id="PF23544">
    <property type="entry name" value="AtuA_ferredoxin"/>
    <property type="match status" value="1"/>
</dbReference>
<dbReference type="Pfam" id="PF07287">
    <property type="entry name" value="AtuA"/>
    <property type="match status" value="1"/>
</dbReference>
<dbReference type="PANTHER" id="PTHR47708">
    <property type="match status" value="1"/>
</dbReference>
<feature type="domain" description="Acyclic terpene utilisation N-terminal" evidence="2">
    <location>
        <begin position="10"/>
        <end position="458"/>
    </location>
</feature>
<keyword evidence="1" id="KW-0472">Membrane</keyword>
<sequence length="641" mass="69248">RNYSSSKKTVRIGCASGFWGDTTVSVPQLIYGGKLDFLVFDYLSEITMSLLTAAKAKSPNLGYAPDFVHIAIAPFIKDIHKKGIRVVSNAGGVNPLACAEALYEIVRKAGLSLKIAVVTGDDLMSEKDSVKVLGIREIESRKSFPENIHSMNAYVGALPIKRCLDLGADIVVTGRCVDSAVVLGPLMHSFGWKKSSYDLLAAGSLAGHLIECGAQCTGGIFTDWHIVPDWHNIGFPVVECSPDGTFILSKPPKTGGLVSFGTVAEQLVYEIDDPKNYRLPDVTCDFSLTTITEIPGVEGGAVKVQGAKGSSPSSDFKVCATYMDGYRATAVCPVVGPRAVAKGKKTAESILKRTRNMLQQLGLEDFSSVNVQVLGSEDSYGPHGQNKNDGPREAVLWLAVHHNQKKAMEIFAREVAPAGTGMAPGLTAIVGGRPKVSPVLKPFFFLFPKTKVKVNIHLNGELVETLQEEDLFIPEAPHAKKPEETSNLTDTNLPVGPHKYRLEELAYTRSGDKGDTANIGVIARHPLFYPYLKKGLSAEAVKEYFQHLIQKDDSEVPSVMRYELPGICGLNFVLRKSLGGGGVASLRSDPQFCEALKMIIRDQRSVLLTALIGMISILYAGLAPSTALLTILIPFTLWMAG</sequence>
<evidence type="ECO:0000313" key="4">
    <source>
        <dbReference type="Ensembl" id="ENSLOCP00000010123.1"/>
    </source>
</evidence>
<dbReference type="eggNOG" id="ENOG502QS8D">
    <property type="taxonomic scope" value="Eukaryota"/>
</dbReference>
<evidence type="ECO:0000256" key="1">
    <source>
        <dbReference type="SAM" id="Phobius"/>
    </source>
</evidence>
<dbReference type="InParanoid" id="W5MP14"/>
<name>W5MP14_LEPOC</name>
<dbReference type="STRING" id="7918.ENSLOCP00000010123"/>
<dbReference type="HOGENOM" id="CLU_012617_1_0_1"/>
<evidence type="ECO:0000259" key="2">
    <source>
        <dbReference type="Pfam" id="PF07287"/>
    </source>
</evidence>
<keyword evidence="1" id="KW-0812">Transmembrane</keyword>
<dbReference type="PANTHER" id="PTHR47708:SF2">
    <property type="entry name" value="SI:CH73-132F6.5"/>
    <property type="match status" value="1"/>
</dbReference>
<keyword evidence="1" id="KW-1133">Transmembrane helix</keyword>
<dbReference type="OMA" id="YEHIGFP"/>
<reference evidence="5" key="1">
    <citation type="submission" date="2011-12" db="EMBL/GenBank/DDBJ databases">
        <title>The Draft Genome of Lepisosteus oculatus.</title>
        <authorList>
            <consortium name="The Broad Institute Genome Assembly &amp; Analysis Group"/>
            <consortium name="Computational R&amp;D Group"/>
            <consortium name="and Sequencing Platform"/>
            <person name="Di Palma F."/>
            <person name="Alfoldi J."/>
            <person name="Johnson J."/>
            <person name="Berlin A."/>
            <person name="Gnerre S."/>
            <person name="Jaffe D."/>
            <person name="MacCallum I."/>
            <person name="Young S."/>
            <person name="Walker B.J."/>
            <person name="Lander E.S."/>
            <person name="Lindblad-Toh K."/>
        </authorList>
    </citation>
    <scope>NUCLEOTIDE SEQUENCE [LARGE SCALE GENOMIC DNA]</scope>
</reference>
<proteinExistence type="predicted"/>
<dbReference type="GO" id="GO:0047173">
    <property type="term" value="F:phosphatidylcholine-retinol O-acyltransferase activity"/>
    <property type="evidence" value="ECO:0007669"/>
    <property type="project" value="Ensembl"/>
</dbReference>
<reference evidence="4" key="3">
    <citation type="submission" date="2025-09" db="UniProtKB">
        <authorList>
            <consortium name="Ensembl"/>
        </authorList>
    </citation>
    <scope>IDENTIFICATION</scope>
</reference>
<dbReference type="AlphaFoldDB" id="W5MP14"/>
<dbReference type="Proteomes" id="UP000018468">
    <property type="component" value="Linkage group LG4"/>
</dbReference>
<dbReference type="GO" id="GO:0042572">
    <property type="term" value="P:retinol metabolic process"/>
    <property type="evidence" value="ECO:0007669"/>
    <property type="project" value="Ensembl"/>
</dbReference>
<reference evidence="4" key="2">
    <citation type="submission" date="2025-08" db="UniProtKB">
        <authorList>
            <consortium name="Ensembl"/>
        </authorList>
    </citation>
    <scope>IDENTIFICATION</scope>
</reference>
<dbReference type="InterPro" id="IPR010839">
    <property type="entry name" value="AtuA_N"/>
</dbReference>
<evidence type="ECO:0000259" key="3">
    <source>
        <dbReference type="Pfam" id="PF23544"/>
    </source>
</evidence>
<feature type="transmembrane region" description="Helical" evidence="1">
    <location>
        <begin position="606"/>
        <end position="639"/>
    </location>
</feature>
<feature type="domain" description="AtuA-like ferredoxin-fold" evidence="3">
    <location>
        <begin position="501"/>
        <end position="591"/>
    </location>
</feature>
<accession>W5MP14</accession>
<keyword evidence="5" id="KW-1185">Reference proteome</keyword>
<organism evidence="4 5">
    <name type="scientific">Lepisosteus oculatus</name>
    <name type="common">Spotted gar</name>
    <dbReference type="NCBI Taxonomy" id="7918"/>
    <lineage>
        <taxon>Eukaryota</taxon>
        <taxon>Metazoa</taxon>
        <taxon>Chordata</taxon>
        <taxon>Craniata</taxon>
        <taxon>Vertebrata</taxon>
        <taxon>Euteleostomi</taxon>
        <taxon>Actinopterygii</taxon>
        <taxon>Neopterygii</taxon>
        <taxon>Holostei</taxon>
        <taxon>Semionotiformes</taxon>
        <taxon>Lepisosteidae</taxon>
        <taxon>Lepisosteus</taxon>
    </lineage>
</organism>
<dbReference type="InterPro" id="IPR056362">
    <property type="entry name" value="AtuA-like_ferredoxin_dom"/>
</dbReference>
<dbReference type="Bgee" id="ENSLOCG00000008333">
    <property type="expression patterns" value="Expressed in heart and 13 other cell types or tissues"/>
</dbReference>
<evidence type="ECO:0000313" key="5">
    <source>
        <dbReference type="Proteomes" id="UP000018468"/>
    </source>
</evidence>
<protein>
    <submittedName>
        <fullName evidence="4">Si:ch73-132f6.5</fullName>
    </submittedName>
</protein>
<dbReference type="Ensembl" id="ENSLOCT00000010135.1">
    <property type="protein sequence ID" value="ENSLOCP00000010123.1"/>
    <property type="gene ID" value="ENSLOCG00000008333.1"/>
</dbReference>
<dbReference type="EMBL" id="AHAT01015374">
    <property type="status" value="NOT_ANNOTATED_CDS"/>
    <property type="molecule type" value="Genomic_DNA"/>
</dbReference>